<comment type="catalytic activity">
    <reaction evidence="5">
        <text>RNA(n) + a ribonucleoside 5'-triphosphate = RNA(n+1) + diphosphate</text>
        <dbReference type="Rhea" id="RHEA:21248"/>
        <dbReference type="Rhea" id="RHEA-COMP:14527"/>
        <dbReference type="Rhea" id="RHEA-COMP:17342"/>
        <dbReference type="ChEBI" id="CHEBI:33019"/>
        <dbReference type="ChEBI" id="CHEBI:61557"/>
        <dbReference type="ChEBI" id="CHEBI:140395"/>
        <dbReference type="EC" id="2.7.7.6"/>
    </reaction>
</comment>
<dbReference type="PANTHER" id="PTHR11800">
    <property type="entry name" value="DNA-DIRECTED RNA POLYMERASE"/>
    <property type="match status" value="1"/>
</dbReference>
<comment type="subcellular location">
    <subcellularLocation>
        <location evidence="5">Cytoplasm</location>
    </subcellularLocation>
</comment>
<dbReference type="InterPro" id="IPR011262">
    <property type="entry name" value="DNA-dir_RNA_pol_insert"/>
</dbReference>
<dbReference type="Gene3D" id="2.170.120.12">
    <property type="entry name" value="DNA-directed RNA polymerase, insert domain"/>
    <property type="match status" value="1"/>
</dbReference>
<comment type="subunit">
    <text evidence="5">Part of the RNA polymerase complex.</text>
</comment>
<evidence type="ECO:0000256" key="1">
    <source>
        <dbReference type="ARBA" id="ARBA00022478"/>
    </source>
</evidence>
<dbReference type="Gene3D" id="3.30.70.3110">
    <property type="match status" value="1"/>
</dbReference>
<dbReference type="Pfam" id="PF01193">
    <property type="entry name" value="RNA_pol_L"/>
    <property type="match status" value="1"/>
</dbReference>
<comment type="caution">
    <text evidence="7">The sequence shown here is derived from an EMBL/GenBank/DDBJ whole genome shotgun (WGS) entry which is preliminary data.</text>
</comment>
<evidence type="ECO:0000256" key="5">
    <source>
        <dbReference type="HAMAP-Rule" id="MF_00320"/>
    </source>
</evidence>
<evidence type="ECO:0000256" key="4">
    <source>
        <dbReference type="ARBA" id="ARBA00025804"/>
    </source>
</evidence>
<keyword evidence="3 5" id="KW-0804">Transcription</keyword>
<dbReference type="InterPro" id="IPR050518">
    <property type="entry name" value="Rpo3/RPB3_RNA_Pol_subunit"/>
</dbReference>
<reference evidence="7 8" key="1">
    <citation type="journal article" date="2019" name="Nat. Microbiol.">
        <title>Wide diversity of methane and short-chain alkane metabolisms in uncultured archaea.</title>
        <authorList>
            <person name="Borrel G."/>
            <person name="Adam P.S."/>
            <person name="McKay L.J."/>
            <person name="Chen L.X."/>
            <person name="Sierra-Garcia I.N."/>
            <person name="Sieber C.M."/>
            <person name="Letourneur Q."/>
            <person name="Ghozlane A."/>
            <person name="Andersen G.L."/>
            <person name="Li W.J."/>
            <person name="Hallam S.J."/>
            <person name="Muyzer G."/>
            <person name="de Oliveira V.M."/>
            <person name="Inskeep W.P."/>
            <person name="Banfield J.F."/>
            <person name="Gribaldo S."/>
        </authorList>
    </citation>
    <scope>NUCLEOTIDE SEQUENCE [LARGE SCALE GENOMIC DNA]</scope>
    <source>
        <strain evidence="7">NM1b</strain>
    </source>
</reference>
<keyword evidence="5 7" id="KW-0548">Nucleotidyltransferase</keyword>
<dbReference type="EC" id="2.7.7.6" evidence="5"/>
<dbReference type="PANTHER" id="PTHR11800:SF2">
    <property type="entry name" value="DNA-DIRECTED RNA POLYMERASE II SUBUNIT RPB3"/>
    <property type="match status" value="1"/>
</dbReference>
<dbReference type="PROSITE" id="PS51379">
    <property type="entry name" value="4FE4S_FER_2"/>
    <property type="match status" value="2"/>
</dbReference>
<keyword evidence="5" id="KW-0479">Metal-binding</keyword>
<dbReference type="NCBIfam" id="NF001988">
    <property type="entry name" value="PRK00783.1"/>
    <property type="match status" value="1"/>
</dbReference>
<dbReference type="Gene3D" id="3.30.1360.10">
    <property type="entry name" value="RNA polymerase, RBP11-like subunit"/>
    <property type="match status" value="1"/>
</dbReference>
<feature type="binding site" evidence="5">
    <location>
        <position position="205"/>
    </location>
    <ligand>
        <name>[3Fe-4S] cluster</name>
        <dbReference type="ChEBI" id="CHEBI:21137"/>
    </ligand>
</feature>
<feature type="binding site" evidence="5">
    <location>
        <position position="202"/>
    </location>
    <ligand>
        <name>[3Fe-4S] cluster</name>
        <dbReference type="ChEBI" id="CHEBI:21137"/>
    </ligand>
</feature>
<dbReference type="Proteomes" id="UP000320766">
    <property type="component" value="Unassembled WGS sequence"/>
</dbReference>
<keyword evidence="5" id="KW-0408">Iron</keyword>
<sequence>MKIEVLKLSDEKGRFLLRETSSAFVNAIRRSAMAEVPKMAVDYINVYDNTSSLYDEILASRIGLIPLTADLNSFILPEECECGGEGCPSCQVSLTLTAEGAKMVYSGDLFSMDPSIQPSFPDIPIVKLADGQRVMIEAVARLGTGKKHAKWQPAVACGYKNMPKITIKDCDKCGKCIDECPKQLLSLNKELKVKDLMECSLCGLCEKACALGAIEVGVEEDAFIFVVESDGSMPVVELMIRSAEELGKKVLELKEDLESIQKDAGVAEIGQRRRT</sequence>
<organism evidence="7 8">
    <name type="scientific">Candidatus Methanolliviera hydrocarbonicum</name>
    <dbReference type="NCBI Taxonomy" id="2491085"/>
    <lineage>
        <taxon>Archaea</taxon>
        <taxon>Methanobacteriati</taxon>
        <taxon>Methanobacteriota</taxon>
        <taxon>Candidatus Methanoliparia</taxon>
        <taxon>Candidatus Methanoliparales</taxon>
        <taxon>Candidatus Methanollivieraceae</taxon>
        <taxon>Candidatus Methanolliviera</taxon>
    </lineage>
</organism>
<keyword evidence="5" id="KW-0411">Iron-sulfur</keyword>
<dbReference type="GO" id="GO:0005737">
    <property type="term" value="C:cytoplasm"/>
    <property type="evidence" value="ECO:0007669"/>
    <property type="project" value="UniProtKB-SubCell"/>
</dbReference>
<dbReference type="PROSITE" id="PS00198">
    <property type="entry name" value="4FE4S_FER_1"/>
    <property type="match status" value="1"/>
</dbReference>
<dbReference type="SUPFAM" id="SSF55257">
    <property type="entry name" value="RBP11-like subunits of RNA polymerase"/>
    <property type="match status" value="1"/>
</dbReference>
<dbReference type="SMART" id="SM00662">
    <property type="entry name" value="RPOLD"/>
    <property type="match status" value="1"/>
</dbReference>
<dbReference type="SUPFAM" id="SSF56553">
    <property type="entry name" value="Insert subdomain of RNA polymerase alpha subunit"/>
    <property type="match status" value="1"/>
</dbReference>
<keyword evidence="1 5" id="KW-0240">DNA-directed RNA polymerase</keyword>
<evidence type="ECO:0000256" key="2">
    <source>
        <dbReference type="ARBA" id="ARBA00022490"/>
    </source>
</evidence>
<dbReference type="InterPro" id="IPR017896">
    <property type="entry name" value="4Fe4S_Fe-S-bd"/>
</dbReference>
<keyword evidence="5" id="KW-0003">3Fe-4S</keyword>
<dbReference type="HAMAP" id="MF_00320">
    <property type="entry name" value="RNApol_arch_Rpo3"/>
    <property type="match status" value="1"/>
</dbReference>
<evidence type="ECO:0000313" key="7">
    <source>
        <dbReference type="EMBL" id="RZN73112.1"/>
    </source>
</evidence>
<dbReference type="InterPro" id="IPR022842">
    <property type="entry name" value="RNAP_Rpo3/Rpb3/RPAC1"/>
</dbReference>
<dbReference type="EMBL" id="RXIL01000019">
    <property type="protein sequence ID" value="RZN73112.1"/>
    <property type="molecule type" value="Genomic_DNA"/>
</dbReference>
<dbReference type="GO" id="GO:0003899">
    <property type="term" value="F:DNA-directed RNA polymerase activity"/>
    <property type="evidence" value="ECO:0007669"/>
    <property type="project" value="UniProtKB-UniRule"/>
</dbReference>
<protein>
    <recommendedName>
        <fullName evidence="5">DNA-directed RNA polymerase subunit Rpo3</fullName>
        <ecNumber evidence="5">2.7.7.6</ecNumber>
    </recommendedName>
    <alternativeName>
        <fullName evidence="5">DNA-directed RNA polymerase subunit D</fullName>
    </alternativeName>
</protein>
<name>A0A520KYU4_9EURY</name>
<feature type="binding site" evidence="5">
    <location>
        <position position="199"/>
    </location>
    <ligand>
        <name>[3Fe-4S] cluster</name>
        <dbReference type="ChEBI" id="CHEBI:21137"/>
    </ligand>
</feature>
<dbReference type="InterPro" id="IPR036643">
    <property type="entry name" value="RNApol_insert_sf"/>
</dbReference>
<evidence type="ECO:0000259" key="6">
    <source>
        <dbReference type="PROSITE" id="PS51379"/>
    </source>
</evidence>
<dbReference type="CDD" id="cd07030">
    <property type="entry name" value="RNAP_D"/>
    <property type="match status" value="1"/>
</dbReference>
<accession>A0A520KYU4</accession>
<dbReference type="GO" id="GO:0046983">
    <property type="term" value="F:protein dimerization activity"/>
    <property type="evidence" value="ECO:0007669"/>
    <property type="project" value="InterPro"/>
</dbReference>
<dbReference type="AlphaFoldDB" id="A0A520KYU4"/>
<comment type="cofactor">
    <cofactor evidence="5">
        <name>[3Fe-4S] cluster</name>
        <dbReference type="ChEBI" id="CHEBI:21137"/>
    </cofactor>
    <text evidence="5">Binds 1 [3Fe-4S] cluster.</text>
</comment>
<dbReference type="GO" id="GO:0046872">
    <property type="term" value="F:metal ion binding"/>
    <property type="evidence" value="ECO:0007669"/>
    <property type="project" value="UniProtKB-KW"/>
</dbReference>
<feature type="domain" description="4Fe-4S ferredoxin-type" evidence="6">
    <location>
        <begin position="161"/>
        <end position="190"/>
    </location>
</feature>
<dbReference type="GO" id="GO:0003677">
    <property type="term" value="F:DNA binding"/>
    <property type="evidence" value="ECO:0007669"/>
    <property type="project" value="UniProtKB-UniRule"/>
</dbReference>
<evidence type="ECO:0000256" key="3">
    <source>
        <dbReference type="ARBA" id="ARBA00023163"/>
    </source>
</evidence>
<dbReference type="GO" id="GO:0000428">
    <property type="term" value="C:DNA-directed RNA polymerase complex"/>
    <property type="evidence" value="ECO:0007669"/>
    <property type="project" value="UniProtKB-KW"/>
</dbReference>
<dbReference type="GO" id="GO:0006351">
    <property type="term" value="P:DNA-templated transcription"/>
    <property type="evidence" value="ECO:0007669"/>
    <property type="project" value="UniProtKB-UniRule"/>
</dbReference>
<dbReference type="GO" id="GO:0016491">
    <property type="term" value="F:oxidoreductase activity"/>
    <property type="evidence" value="ECO:0007669"/>
    <property type="project" value="UniProtKB-ARBA"/>
</dbReference>
<feature type="domain" description="4Fe-4S ferredoxin-type" evidence="6">
    <location>
        <begin position="195"/>
        <end position="219"/>
    </location>
</feature>
<dbReference type="InterPro" id="IPR011263">
    <property type="entry name" value="DNA-dir_RNA_pol_RpoA/D/Rpb3"/>
</dbReference>
<dbReference type="InterPro" id="IPR036603">
    <property type="entry name" value="RBP11-like"/>
</dbReference>
<comment type="similarity">
    <text evidence="4 5">Belongs to the archaeal Rpo3/eukaryotic RPB3 RNA polymerase subunit family.</text>
</comment>
<proteinExistence type="inferred from homology"/>
<dbReference type="GO" id="GO:0051538">
    <property type="term" value="F:3 iron, 4 sulfur cluster binding"/>
    <property type="evidence" value="ECO:0007669"/>
    <property type="project" value="UniProtKB-KW"/>
</dbReference>
<gene>
    <name evidence="5" type="primary">rpo3</name>
    <name evidence="5" type="synonym">rpoD</name>
    <name evidence="7" type="ORF">EF807_01090</name>
</gene>
<dbReference type="InterPro" id="IPR017900">
    <property type="entry name" value="4Fe4S_Fe_S_CS"/>
</dbReference>
<keyword evidence="5 7" id="KW-0808">Transferase</keyword>
<keyword evidence="2 5" id="KW-0963">Cytoplasm</keyword>
<evidence type="ECO:0000313" key="8">
    <source>
        <dbReference type="Proteomes" id="UP000320766"/>
    </source>
</evidence>
<dbReference type="Pfam" id="PF01000">
    <property type="entry name" value="RNA_pol_A_bac"/>
    <property type="match status" value="1"/>
</dbReference>
<comment type="function">
    <text evidence="5">DNA-dependent RNA polymerase (RNAP) catalyzes the transcription of DNA into RNA using the four ribonucleoside triphosphates as substrates.</text>
</comment>